<accession>A0A0F9NS49</accession>
<feature type="non-terminal residue" evidence="1">
    <location>
        <position position="1"/>
    </location>
</feature>
<dbReference type="EMBL" id="LAZR01003073">
    <property type="protein sequence ID" value="KKN22295.1"/>
    <property type="molecule type" value="Genomic_DNA"/>
</dbReference>
<dbReference type="Pfam" id="PF13489">
    <property type="entry name" value="Methyltransf_23"/>
    <property type="match status" value="1"/>
</dbReference>
<evidence type="ECO:0000313" key="1">
    <source>
        <dbReference type="EMBL" id="KKN22295.1"/>
    </source>
</evidence>
<dbReference type="GO" id="GO:0008757">
    <property type="term" value="F:S-adenosylmethionine-dependent methyltransferase activity"/>
    <property type="evidence" value="ECO:0007669"/>
    <property type="project" value="InterPro"/>
</dbReference>
<dbReference type="InterPro" id="IPR029063">
    <property type="entry name" value="SAM-dependent_MTases_sf"/>
</dbReference>
<name>A0A0F9NS49_9ZZZZ</name>
<sequence length="156" mass="18027">ISPAAIEKASKRMDSCYVLDIDSSNLPEDNESCDLVLCIAVLEHLYDVYHALKEIHRILKPGKHTLIQVPNLSFWRFRLDVLRGKIPYILRDPRHLHSFNKGFLLERLAHSGFTDFHVYGQRQRIKWLASLSPSLFSEEIFVLATKNIPKSLSTKK</sequence>
<comment type="caution">
    <text evidence="1">The sequence shown here is derived from an EMBL/GenBank/DDBJ whole genome shotgun (WGS) entry which is preliminary data.</text>
</comment>
<dbReference type="CDD" id="cd02440">
    <property type="entry name" value="AdoMet_MTases"/>
    <property type="match status" value="1"/>
</dbReference>
<organism evidence="1">
    <name type="scientific">marine sediment metagenome</name>
    <dbReference type="NCBI Taxonomy" id="412755"/>
    <lineage>
        <taxon>unclassified sequences</taxon>
        <taxon>metagenomes</taxon>
        <taxon>ecological metagenomes</taxon>
    </lineage>
</organism>
<reference evidence="1" key="1">
    <citation type="journal article" date="2015" name="Nature">
        <title>Complex archaea that bridge the gap between prokaryotes and eukaryotes.</title>
        <authorList>
            <person name="Spang A."/>
            <person name="Saw J.H."/>
            <person name="Jorgensen S.L."/>
            <person name="Zaremba-Niedzwiedzka K."/>
            <person name="Martijn J."/>
            <person name="Lind A.E."/>
            <person name="van Eijk R."/>
            <person name="Schleper C."/>
            <person name="Guy L."/>
            <person name="Ettema T.J."/>
        </authorList>
    </citation>
    <scope>NUCLEOTIDE SEQUENCE</scope>
</reference>
<gene>
    <name evidence="1" type="ORF">LCGC14_0916600</name>
</gene>
<dbReference type="AlphaFoldDB" id="A0A0F9NS49"/>
<dbReference type="SUPFAM" id="SSF53335">
    <property type="entry name" value="S-adenosyl-L-methionine-dependent methyltransferases"/>
    <property type="match status" value="1"/>
</dbReference>
<evidence type="ECO:0008006" key="2">
    <source>
        <dbReference type="Google" id="ProtNLM"/>
    </source>
</evidence>
<dbReference type="Gene3D" id="3.40.50.150">
    <property type="entry name" value="Vaccinia Virus protein VP39"/>
    <property type="match status" value="1"/>
</dbReference>
<proteinExistence type="predicted"/>
<protein>
    <recommendedName>
        <fullName evidence="2">Methyltransferase type 11 domain-containing protein</fullName>
    </recommendedName>
</protein>